<keyword evidence="4" id="KW-1185">Reference proteome</keyword>
<dbReference type="GO" id="GO:0004519">
    <property type="term" value="F:endonuclease activity"/>
    <property type="evidence" value="ECO:0007669"/>
    <property type="project" value="UniProtKB-KW"/>
</dbReference>
<proteinExistence type="predicted"/>
<keyword evidence="3" id="KW-0255">Endonuclease</keyword>
<keyword evidence="3" id="KW-0540">Nuclease</keyword>
<sequence>MSRFAEFLGVLSTGVDTLASFERQAALAAGVSATRVREWERVFEVYYGSTSWTVKQHTAVEWARVGQFSIDQLVYIENRIKHVEPQALRWKLRLALLDAPGDYASLTRAAKQIVPVPETRSPRPGVTFTGSRGGYRSMMVTTHERDIADIEFNVTRNVDPTRPVAPQLVEPFMSLIRNGGTGVAHAVPRPLLLVPLPDYTRIVAGNGDEVVLGLSDGTTITGADYLQKHHGAELEVALFHPEEGAVNLYRTQRLANQKQRDLARATLTTCPVPGCRHGADSCEIHHITAWKHGGETNMANLAVLCRYHNRVNDDDPYRNWRGRVAMMRGTPTWVSPRGRPAANPRHPFGAMRSLYGR</sequence>
<dbReference type="Gene3D" id="1.10.30.50">
    <property type="match status" value="1"/>
</dbReference>
<evidence type="ECO:0000256" key="1">
    <source>
        <dbReference type="SAM" id="MobiDB-lite"/>
    </source>
</evidence>
<dbReference type="EMBL" id="PNHG01000009">
    <property type="protein sequence ID" value="PMC64144.1"/>
    <property type="molecule type" value="Genomic_DNA"/>
</dbReference>
<comment type="caution">
    <text evidence="3">The sequence shown here is derived from an EMBL/GenBank/DDBJ whole genome shotgun (WGS) entry which is preliminary data.</text>
</comment>
<dbReference type="CDD" id="cd00085">
    <property type="entry name" value="HNHc"/>
    <property type="match status" value="1"/>
</dbReference>
<protein>
    <submittedName>
        <fullName evidence="3">HNH endonuclease</fullName>
    </submittedName>
</protein>
<dbReference type="InterPro" id="IPR003615">
    <property type="entry name" value="HNH_nuc"/>
</dbReference>
<gene>
    <name evidence="3" type="ORF">CJ203_07010</name>
</gene>
<name>A0A2N6T4B2_9CORY</name>
<dbReference type="InterPro" id="IPR002711">
    <property type="entry name" value="HNH"/>
</dbReference>
<dbReference type="Pfam" id="PF01844">
    <property type="entry name" value="HNH"/>
    <property type="match status" value="1"/>
</dbReference>
<accession>A0A2N6T4B2</accession>
<keyword evidence="3" id="KW-0378">Hydrolase</keyword>
<organism evidence="3 4">
    <name type="scientific">Corynebacterium tuscaniense</name>
    <dbReference type="NCBI Taxonomy" id="302449"/>
    <lineage>
        <taxon>Bacteria</taxon>
        <taxon>Bacillati</taxon>
        <taxon>Actinomycetota</taxon>
        <taxon>Actinomycetes</taxon>
        <taxon>Mycobacteriales</taxon>
        <taxon>Corynebacteriaceae</taxon>
        <taxon>Corynebacterium</taxon>
    </lineage>
</organism>
<dbReference type="Proteomes" id="UP000235836">
    <property type="component" value="Unassembled WGS sequence"/>
</dbReference>
<evidence type="ECO:0000313" key="4">
    <source>
        <dbReference type="Proteomes" id="UP000235836"/>
    </source>
</evidence>
<dbReference type="GO" id="GO:0003676">
    <property type="term" value="F:nucleic acid binding"/>
    <property type="evidence" value="ECO:0007669"/>
    <property type="project" value="InterPro"/>
</dbReference>
<reference evidence="3 4" key="1">
    <citation type="submission" date="2017-09" db="EMBL/GenBank/DDBJ databases">
        <title>Bacterial strain isolated from the female urinary microbiota.</title>
        <authorList>
            <person name="Thomas-White K."/>
            <person name="Kumar N."/>
            <person name="Forster S."/>
            <person name="Putonti C."/>
            <person name="Lawley T."/>
            <person name="Wolfe A.J."/>
        </authorList>
    </citation>
    <scope>NUCLEOTIDE SEQUENCE [LARGE SCALE GENOMIC DNA]</scope>
    <source>
        <strain evidence="3 4">UMB0792</strain>
    </source>
</reference>
<dbReference type="RefSeq" id="WP_102724092.1">
    <property type="nucleotide sequence ID" value="NZ_PNHG01000009.1"/>
</dbReference>
<evidence type="ECO:0000313" key="3">
    <source>
        <dbReference type="EMBL" id="PMC64144.1"/>
    </source>
</evidence>
<dbReference type="GO" id="GO:0008270">
    <property type="term" value="F:zinc ion binding"/>
    <property type="evidence" value="ECO:0007669"/>
    <property type="project" value="InterPro"/>
</dbReference>
<feature type="region of interest" description="Disordered" evidence="1">
    <location>
        <begin position="335"/>
        <end position="357"/>
    </location>
</feature>
<feature type="domain" description="HNH nuclease" evidence="2">
    <location>
        <begin position="258"/>
        <end position="310"/>
    </location>
</feature>
<dbReference type="AlphaFoldDB" id="A0A2N6T4B2"/>
<evidence type="ECO:0000259" key="2">
    <source>
        <dbReference type="SMART" id="SM00507"/>
    </source>
</evidence>
<dbReference type="SMART" id="SM00507">
    <property type="entry name" value="HNHc"/>
    <property type="match status" value="1"/>
</dbReference>